<accession>A0ABN7AMR2</accession>
<keyword evidence="3" id="KW-0393">Immunoglobulin domain</keyword>
<dbReference type="PANTHER" id="PTHR12231">
    <property type="entry name" value="CTX-RELATED TYPE I TRANSMEMBRANE PROTEIN"/>
    <property type="match status" value="1"/>
</dbReference>
<evidence type="ECO:0000256" key="4">
    <source>
        <dbReference type="SAM" id="MobiDB-lite"/>
    </source>
</evidence>
<dbReference type="PANTHER" id="PTHR12231:SF253">
    <property type="entry name" value="DPR-INTERACTING PROTEIN ETA, ISOFORM B-RELATED"/>
    <property type="match status" value="1"/>
</dbReference>
<proteinExistence type="predicted"/>
<dbReference type="EMBL" id="AP028911">
    <property type="protein sequence ID" value="BES91642.1"/>
    <property type="molecule type" value="Genomic_DNA"/>
</dbReference>
<dbReference type="PROSITE" id="PS50835">
    <property type="entry name" value="IG_LIKE"/>
    <property type="match status" value="1"/>
</dbReference>
<evidence type="ECO:0000256" key="1">
    <source>
        <dbReference type="ARBA" id="ARBA00022737"/>
    </source>
</evidence>
<feature type="domain" description="Ig-like" evidence="5">
    <location>
        <begin position="51"/>
        <end position="143"/>
    </location>
</feature>
<feature type="compositionally biased region" description="Basic and acidic residues" evidence="4">
    <location>
        <begin position="215"/>
        <end position="227"/>
    </location>
</feature>
<evidence type="ECO:0000313" key="7">
    <source>
        <dbReference type="Proteomes" id="UP001307889"/>
    </source>
</evidence>
<dbReference type="Gene3D" id="2.60.40.10">
    <property type="entry name" value="Immunoglobulins"/>
    <property type="match status" value="1"/>
</dbReference>
<keyword evidence="2" id="KW-1015">Disulfide bond</keyword>
<keyword evidence="1" id="KW-0677">Repeat</keyword>
<dbReference type="InterPro" id="IPR036179">
    <property type="entry name" value="Ig-like_dom_sf"/>
</dbReference>
<dbReference type="Pfam" id="PF13927">
    <property type="entry name" value="Ig_3"/>
    <property type="match status" value="1"/>
</dbReference>
<dbReference type="InterPro" id="IPR003599">
    <property type="entry name" value="Ig_sub"/>
</dbReference>
<sequence>MGHHNCPPSIDGVSFNLTRINRLHMGAYLCIASNGWPPSVSKRIMLLVHFPPMIWIQNQLVGAMEGERMTLECLSEAFPKSINYWTRESGDIISQGPKFEPSVVENSYKIQMKLTIHNVALSDFGSYKCVSKNSLGETDGTIKLYQIPTPTTTTTTTLATTMTTEMVIPTTERPRTPKPERKKSKDRKKVVQEVNEIAPIPSDDRRQAVQPGPIKIEENRHETKMDRSSHFPMAHESSASLRCLPQSLLPLQAILLLLLLNSRHLSLPFHR</sequence>
<evidence type="ECO:0000259" key="5">
    <source>
        <dbReference type="PROSITE" id="PS50835"/>
    </source>
</evidence>
<evidence type="ECO:0000256" key="2">
    <source>
        <dbReference type="ARBA" id="ARBA00023157"/>
    </source>
</evidence>
<evidence type="ECO:0000256" key="3">
    <source>
        <dbReference type="ARBA" id="ARBA00023319"/>
    </source>
</evidence>
<reference evidence="6 7" key="1">
    <citation type="submission" date="2023-09" db="EMBL/GenBank/DDBJ databases">
        <title>Nesidiocoris tenuis whole genome shotgun sequence.</title>
        <authorList>
            <person name="Shibata T."/>
            <person name="Shimoda M."/>
            <person name="Kobayashi T."/>
            <person name="Uehara T."/>
        </authorList>
    </citation>
    <scope>NUCLEOTIDE SEQUENCE [LARGE SCALE GENOMIC DNA]</scope>
    <source>
        <strain evidence="6 7">Japan</strain>
    </source>
</reference>
<organism evidence="6 7">
    <name type="scientific">Nesidiocoris tenuis</name>
    <dbReference type="NCBI Taxonomy" id="355587"/>
    <lineage>
        <taxon>Eukaryota</taxon>
        <taxon>Metazoa</taxon>
        <taxon>Ecdysozoa</taxon>
        <taxon>Arthropoda</taxon>
        <taxon>Hexapoda</taxon>
        <taxon>Insecta</taxon>
        <taxon>Pterygota</taxon>
        <taxon>Neoptera</taxon>
        <taxon>Paraneoptera</taxon>
        <taxon>Hemiptera</taxon>
        <taxon>Heteroptera</taxon>
        <taxon>Panheteroptera</taxon>
        <taxon>Cimicomorpha</taxon>
        <taxon>Miridae</taxon>
        <taxon>Dicyphina</taxon>
        <taxon>Nesidiocoris</taxon>
    </lineage>
</organism>
<gene>
    <name evidence="6" type="ORF">NTJ_04450</name>
</gene>
<dbReference type="SMART" id="SM00409">
    <property type="entry name" value="IG"/>
    <property type="match status" value="1"/>
</dbReference>
<feature type="region of interest" description="Disordered" evidence="4">
    <location>
        <begin position="168"/>
        <end position="227"/>
    </location>
</feature>
<dbReference type="SUPFAM" id="SSF48726">
    <property type="entry name" value="Immunoglobulin"/>
    <property type="match status" value="1"/>
</dbReference>
<keyword evidence="7" id="KW-1185">Reference proteome</keyword>
<evidence type="ECO:0000313" key="6">
    <source>
        <dbReference type="EMBL" id="BES91642.1"/>
    </source>
</evidence>
<protein>
    <submittedName>
        <fullName evidence="6">Immunoglobulin domain</fullName>
    </submittedName>
</protein>
<dbReference type="InterPro" id="IPR007110">
    <property type="entry name" value="Ig-like_dom"/>
</dbReference>
<dbReference type="InterPro" id="IPR051170">
    <property type="entry name" value="Neural/epithelial_adhesion"/>
</dbReference>
<name>A0ABN7AMR2_9HEMI</name>
<dbReference type="Proteomes" id="UP001307889">
    <property type="component" value="Chromosome 3"/>
</dbReference>
<dbReference type="InterPro" id="IPR013783">
    <property type="entry name" value="Ig-like_fold"/>
</dbReference>